<dbReference type="PANTHER" id="PTHR33116:SF78">
    <property type="entry name" value="OS12G0587133 PROTEIN"/>
    <property type="match status" value="1"/>
</dbReference>
<feature type="domain" description="Reverse transcriptase" evidence="1">
    <location>
        <begin position="1"/>
        <end position="75"/>
    </location>
</feature>
<dbReference type="InterPro" id="IPR026960">
    <property type="entry name" value="RVT-Znf"/>
</dbReference>
<evidence type="ECO:0000313" key="2">
    <source>
        <dbReference type="EMBL" id="CAL4948729.1"/>
    </source>
</evidence>
<dbReference type="Pfam" id="PF13966">
    <property type="entry name" value="zf-RVT"/>
    <property type="match status" value="1"/>
</dbReference>
<sequence length="498" mass="55961">MYADDVILFASPTIPKAHTVARVLSIFGSASGLLTNLSKCSITPIYGADEALPGIQAMLPCRIAQFPITYLGVPLSTHALPKSCWRPVVDKVAAKLPLWQGPLMQKSGRLILTKSVLSAMPIYWIMADQMPAWALEEIDGIRRQFFWAGKDVSIRGKCLVAWETVCLPTENGGLGVTNFKLSGIALGTRWLWLQRTDPERAWTALPIKVSPEVQAFFDASITIQIGNGERTLFWTDKWIDGESICDLVPTLVARVGTRTKKSRTVAQALTQDRWVRDITGGLSVLAVVEYLHLWPVITAVHLTPGVEDAMRWRWTSSGQFSASSAYKALQLGRTTFYGAQCIWKSWAPLQVKLFFWLATRGRIWTADRRKRRGLDAHDKCFLCDQVDETANHLIVSCPVAREVWWRVLSWAKCSCTFLAGEAGIQEWWEHLLSIQPHQRRKGVSTLFMITGWQLWKERNARLFDRTASSTSVVVSRIQQEADLWIAAGARKLGSLFCE</sequence>
<protein>
    <recommendedName>
        <fullName evidence="1">Reverse transcriptase domain-containing protein</fullName>
    </recommendedName>
</protein>
<dbReference type="PROSITE" id="PS50878">
    <property type="entry name" value="RT_POL"/>
    <property type="match status" value="1"/>
</dbReference>
<dbReference type="PANTHER" id="PTHR33116">
    <property type="entry name" value="REVERSE TRANSCRIPTASE ZINC-BINDING DOMAIN-CONTAINING PROTEIN-RELATED-RELATED"/>
    <property type="match status" value="1"/>
</dbReference>
<evidence type="ECO:0000313" key="3">
    <source>
        <dbReference type="Proteomes" id="UP001497457"/>
    </source>
</evidence>
<organism evidence="2 3">
    <name type="scientific">Urochloa decumbens</name>
    <dbReference type="NCBI Taxonomy" id="240449"/>
    <lineage>
        <taxon>Eukaryota</taxon>
        <taxon>Viridiplantae</taxon>
        <taxon>Streptophyta</taxon>
        <taxon>Embryophyta</taxon>
        <taxon>Tracheophyta</taxon>
        <taxon>Spermatophyta</taxon>
        <taxon>Magnoliopsida</taxon>
        <taxon>Liliopsida</taxon>
        <taxon>Poales</taxon>
        <taxon>Poaceae</taxon>
        <taxon>PACMAD clade</taxon>
        <taxon>Panicoideae</taxon>
        <taxon>Panicodae</taxon>
        <taxon>Paniceae</taxon>
        <taxon>Melinidinae</taxon>
        <taxon>Urochloa</taxon>
    </lineage>
</organism>
<evidence type="ECO:0000259" key="1">
    <source>
        <dbReference type="PROSITE" id="PS50878"/>
    </source>
</evidence>
<keyword evidence="3" id="KW-1185">Reference proteome</keyword>
<gene>
    <name evidence="2" type="ORF">URODEC1_LOCUS37569</name>
</gene>
<proteinExistence type="predicted"/>
<reference evidence="2" key="1">
    <citation type="submission" date="2024-10" db="EMBL/GenBank/DDBJ databases">
        <authorList>
            <person name="Ryan C."/>
        </authorList>
    </citation>
    <scope>NUCLEOTIDE SEQUENCE [LARGE SCALE GENOMIC DNA]</scope>
</reference>
<dbReference type="AlphaFoldDB" id="A0ABC8YV61"/>
<dbReference type="EMBL" id="OZ075127">
    <property type="protein sequence ID" value="CAL4948729.1"/>
    <property type="molecule type" value="Genomic_DNA"/>
</dbReference>
<dbReference type="Proteomes" id="UP001497457">
    <property type="component" value="Chromosome 17b"/>
</dbReference>
<name>A0ABC8YV61_9POAL</name>
<dbReference type="InterPro" id="IPR000477">
    <property type="entry name" value="RT_dom"/>
</dbReference>
<accession>A0ABC8YV61</accession>